<dbReference type="STRING" id="1459.AF332_11440"/>
<proteinExistence type="predicted"/>
<accession>A0A0M0GCW2</accession>
<evidence type="ECO:0000313" key="2">
    <source>
        <dbReference type="Proteomes" id="UP000037109"/>
    </source>
</evidence>
<gene>
    <name evidence="1" type="ORF">AF332_11440</name>
</gene>
<name>A0A0M0GCW2_SPOGL</name>
<dbReference type="AlphaFoldDB" id="A0A0M0GCW2"/>
<organism evidence="1 2">
    <name type="scientific">Sporosarcina globispora</name>
    <name type="common">Bacillus globisporus</name>
    <dbReference type="NCBI Taxonomy" id="1459"/>
    <lineage>
        <taxon>Bacteria</taxon>
        <taxon>Bacillati</taxon>
        <taxon>Bacillota</taxon>
        <taxon>Bacilli</taxon>
        <taxon>Bacillales</taxon>
        <taxon>Caryophanaceae</taxon>
        <taxon>Sporosarcina</taxon>
    </lineage>
</organism>
<reference evidence="2" key="1">
    <citation type="submission" date="2015-07" db="EMBL/GenBank/DDBJ databases">
        <title>Fjat-10036 dsm4.</title>
        <authorList>
            <person name="Liu B."/>
            <person name="Wang J."/>
            <person name="Zhu Y."/>
            <person name="Liu G."/>
            <person name="Chen Q."/>
            <person name="Chen Z."/>
            <person name="Lan J."/>
            <person name="Che J."/>
            <person name="Ge C."/>
            <person name="Shi H."/>
            <person name="Pan Z."/>
            <person name="Liu X."/>
        </authorList>
    </citation>
    <scope>NUCLEOTIDE SEQUENCE [LARGE SCALE GENOMIC DNA]</scope>
    <source>
        <strain evidence="2">DSM 4</strain>
    </source>
</reference>
<dbReference type="Proteomes" id="UP000037109">
    <property type="component" value="Unassembled WGS sequence"/>
</dbReference>
<protein>
    <submittedName>
        <fullName evidence="1">Uncharacterized protein</fullName>
    </submittedName>
</protein>
<dbReference type="EMBL" id="LGUF01000007">
    <property type="protein sequence ID" value="KON87377.1"/>
    <property type="molecule type" value="Genomic_DNA"/>
</dbReference>
<evidence type="ECO:0000313" key="1">
    <source>
        <dbReference type="EMBL" id="KON87377.1"/>
    </source>
</evidence>
<dbReference type="RefSeq" id="WP_053434725.1">
    <property type="nucleotide sequence ID" value="NZ_LGUF01000007.1"/>
</dbReference>
<dbReference type="PATRIC" id="fig|1459.3.peg.2450"/>
<keyword evidence="2" id="KW-1185">Reference proteome</keyword>
<sequence length="68" mass="7833">MRQIENIWTLVYKEKNEDPHAHSYTSESDALEAKEFILDADGGETFDGSIVEIEWCYLIQGKLIIKSI</sequence>
<comment type="caution">
    <text evidence="1">The sequence shown here is derived from an EMBL/GenBank/DDBJ whole genome shotgun (WGS) entry which is preliminary data.</text>
</comment>